<feature type="region of interest" description="Disordered" evidence="1">
    <location>
        <begin position="1"/>
        <end position="24"/>
    </location>
</feature>
<proteinExistence type="predicted"/>
<evidence type="ECO:0000256" key="1">
    <source>
        <dbReference type="SAM" id="MobiDB-lite"/>
    </source>
</evidence>
<sequence length="57" mass="6556">SFNSSLHTYKDEEEDNDKSVAAEVSSRVHLTDNLDLHATLDYEERQQGVELGLVFRF</sequence>
<organism evidence="2 3">
    <name type="scientific">Vibrio echinoideorum</name>
    <dbReference type="NCBI Taxonomy" id="2100116"/>
    <lineage>
        <taxon>Bacteria</taxon>
        <taxon>Pseudomonadati</taxon>
        <taxon>Pseudomonadota</taxon>
        <taxon>Gammaproteobacteria</taxon>
        <taxon>Vibrionales</taxon>
        <taxon>Vibrionaceae</taxon>
        <taxon>Vibrio</taxon>
    </lineage>
</organism>
<comment type="caution">
    <text evidence="2">The sequence shown here is derived from an EMBL/GenBank/DDBJ whole genome shotgun (WGS) entry which is preliminary data.</text>
</comment>
<accession>A0ABU9G161</accession>
<evidence type="ECO:0000313" key="3">
    <source>
        <dbReference type="Proteomes" id="UP001377160"/>
    </source>
</evidence>
<protein>
    <submittedName>
        <fullName evidence="2">Ribonuclease regulator</fullName>
    </submittedName>
</protein>
<feature type="non-terminal residue" evidence="2">
    <location>
        <position position="1"/>
    </location>
</feature>
<gene>
    <name evidence="2" type="ORF">V8Z71_24200</name>
</gene>
<name>A0ABU9G161_9VIBR</name>
<keyword evidence="3" id="KW-1185">Reference proteome</keyword>
<dbReference type="EMBL" id="JBANDX010000201">
    <property type="protein sequence ID" value="MEL0611384.1"/>
    <property type="molecule type" value="Genomic_DNA"/>
</dbReference>
<dbReference type="Proteomes" id="UP001377160">
    <property type="component" value="Unassembled WGS sequence"/>
</dbReference>
<evidence type="ECO:0000313" key="2">
    <source>
        <dbReference type="EMBL" id="MEL0611384.1"/>
    </source>
</evidence>
<reference evidence="2 3" key="1">
    <citation type="submission" date="2024-02" db="EMBL/GenBank/DDBJ databases">
        <title>Bacteria isolated from the canopy kelp, Nereocystis luetkeana.</title>
        <authorList>
            <person name="Pfister C.A."/>
            <person name="Younker I.T."/>
            <person name="Light S.H."/>
        </authorList>
    </citation>
    <scope>NUCLEOTIDE SEQUENCE [LARGE SCALE GENOMIC DNA]</scope>
    <source>
        <strain evidence="2 3">TI.1.15</strain>
    </source>
</reference>